<dbReference type="Proteomes" id="UP000325577">
    <property type="component" value="Linkage Group LG20"/>
</dbReference>
<reference evidence="1 2" key="1">
    <citation type="submission" date="2019-09" db="EMBL/GenBank/DDBJ databases">
        <title>A chromosome-level genome assembly of the Chinese tupelo Nyssa sinensis.</title>
        <authorList>
            <person name="Yang X."/>
            <person name="Kang M."/>
            <person name="Yang Y."/>
            <person name="Xiong H."/>
            <person name="Wang M."/>
            <person name="Zhang Z."/>
            <person name="Wang Z."/>
            <person name="Wu H."/>
            <person name="Ma T."/>
            <person name="Liu J."/>
            <person name="Xi Z."/>
        </authorList>
    </citation>
    <scope>NUCLEOTIDE SEQUENCE [LARGE SCALE GENOMIC DNA]</scope>
    <source>
        <strain evidence="1">J267</strain>
        <tissue evidence="1">Leaf</tissue>
    </source>
</reference>
<organism evidence="1 2">
    <name type="scientific">Nyssa sinensis</name>
    <dbReference type="NCBI Taxonomy" id="561372"/>
    <lineage>
        <taxon>Eukaryota</taxon>
        <taxon>Viridiplantae</taxon>
        <taxon>Streptophyta</taxon>
        <taxon>Embryophyta</taxon>
        <taxon>Tracheophyta</taxon>
        <taxon>Spermatophyta</taxon>
        <taxon>Magnoliopsida</taxon>
        <taxon>eudicotyledons</taxon>
        <taxon>Gunneridae</taxon>
        <taxon>Pentapetalae</taxon>
        <taxon>asterids</taxon>
        <taxon>Cornales</taxon>
        <taxon>Nyssaceae</taxon>
        <taxon>Nyssa</taxon>
    </lineage>
</organism>
<dbReference type="Pfam" id="PF14223">
    <property type="entry name" value="Retrotran_gag_2"/>
    <property type="match status" value="1"/>
</dbReference>
<name>A0A5J5AHF2_9ASTE</name>
<evidence type="ECO:0000313" key="1">
    <source>
        <dbReference type="EMBL" id="KAA8529568.1"/>
    </source>
</evidence>
<evidence type="ECO:0000313" key="2">
    <source>
        <dbReference type="Proteomes" id="UP000325577"/>
    </source>
</evidence>
<proteinExistence type="predicted"/>
<dbReference type="PANTHER" id="PTHR37610:SF97">
    <property type="entry name" value="RETROTRANSPOSON GAG DOMAIN-CONTAINING PROTEIN"/>
    <property type="match status" value="1"/>
</dbReference>
<dbReference type="PANTHER" id="PTHR37610">
    <property type="entry name" value="CCHC-TYPE DOMAIN-CONTAINING PROTEIN"/>
    <property type="match status" value="1"/>
</dbReference>
<sequence length="304" mass="34035">MLIALSTKNKLDFIDGTISKPSNSSAAELLQWTRCNNMVKAWLLNSISKEILASVIYCNTARNIWVELKERFSQVNDPQMFQLEQEIHTLVQEGVGPYQQYQRTMKFLMGLNNSYVVIRGQILLMDPLPLINRIYGLIFQEKCQRNIQVSPSIDGVALAAKGILHSPNNRASPRKKHLKCTHCHKVGHIIDHCYLIHGFPLGSRKTGSNHKASAHHVSYADNRSPTSSLPFTLDQCQQLLALLNNANQSSSMANHVGNIENSLSGIPSNPSPDTLWILDREATDHMICSPADLTYSVLVHDRTV</sequence>
<protein>
    <submittedName>
        <fullName evidence="1">Uncharacterized protein</fullName>
    </submittedName>
</protein>
<dbReference type="OrthoDB" id="1436403at2759"/>
<accession>A0A5J5AHF2</accession>
<keyword evidence="2" id="KW-1185">Reference proteome</keyword>
<dbReference type="EMBL" id="CM018044">
    <property type="protein sequence ID" value="KAA8529568.1"/>
    <property type="molecule type" value="Genomic_DNA"/>
</dbReference>
<gene>
    <name evidence="1" type="ORF">F0562_033633</name>
</gene>
<dbReference type="AlphaFoldDB" id="A0A5J5AHF2"/>